<dbReference type="Proteomes" id="UP000286402">
    <property type="component" value="Unassembled WGS sequence"/>
</dbReference>
<evidence type="ECO:0000313" key="1">
    <source>
        <dbReference type="EMBL" id="RKF38501.1"/>
    </source>
</evidence>
<gene>
    <name evidence="1" type="ORF">BCY89_27170</name>
</gene>
<dbReference type="SUPFAM" id="SSF46689">
    <property type="entry name" value="Homeodomain-like"/>
    <property type="match status" value="1"/>
</dbReference>
<accession>A0A420FZX9</accession>
<organism evidence="1 2">
    <name type="scientific">Sphingobacterium siyangense</name>
    <dbReference type="NCBI Taxonomy" id="459529"/>
    <lineage>
        <taxon>Bacteria</taxon>
        <taxon>Pseudomonadati</taxon>
        <taxon>Bacteroidota</taxon>
        <taxon>Sphingobacteriia</taxon>
        <taxon>Sphingobacteriales</taxon>
        <taxon>Sphingobacteriaceae</taxon>
        <taxon>Sphingobacterium</taxon>
    </lineage>
</organism>
<protein>
    <recommendedName>
        <fullName evidence="3">HTH tetR-type domain-containing protein</fullName>
    </recommendedName>
</protein>
<reference evidence="1 2" key="1">
    <citation type="submission" date="2016-07" db="EMBL/GenBank/DDBJ databases">
        <title>Genome analysis of Sphingobacterium siyangense T12B17.</title>
        <authorList>
            <person name="Xu D."/>
            <person name="Su Y."/>
            <person name="Zheng S."/>
        </authorList>
    </citation>
    <scope>NUCLEOTIDE SEQUENCE [LARGE SCALE GENOMIC DNA]</scope>
    <source>
        <strain evidence="1 2">T12B17</strain>
    </source>
</reference>
<dbReference type="RefSeq" id="WP_120333869.1">
    <property type="nucleotide sequence ID" value="NZ_CP070350.1"/>
</dbReference>
<name>A0A420FZX9_9SPHI</name>
<dbReference type="EMBL" id="MCAQ01000008">
    <property type="protein sequence ID" value="RKF38501.1"/>
    <property type="molecule type" value="Genomic_DNA"/>
</dbReference>
<sequence>MPKAEKTGEIIIQRSAQVFHIKGYKNTALTDIQEVTKLTKGPIYGNFSERNESAVGVFQGNFSIVFNRINKCINDASTLYGHKIIR</sequence>
<proteinExistence type="predicted"/>
<dbReference type="Gene3D" id="1.10.357.10">
    <property type="entry name" value="Tetracycline Repressor, domain 2"/>
    <property type="match status" value="1"/>
</dbReference>
<comment type="caution">
    <text evidence="1">The sequence shown here is derived from an EMBL/GenBank/DDBJ whole genome shotgun (WGS) entry which is preliminary data.</text>
</comment>
<keyword evidence="2" id="KW-1185">Reference proteome</keyword>
<evidence type="ECO:0000313" key="2">
    <source>
        <dbReference type="Proteomes" id="UP000286402"/>
    </source>
</evidence>
<dbReference type="InterPro" id="IPR009057">
    <property type="entry name" value="Homeodomain-like_sf"/>
</dbReference>
<evidence type="ECO:0008006" key="3">
    <source>
        <dbReference type="Google" id="ProtNLM"/>
    </source>
</evidence>
<dbReference type="AlphaFoldDB" id="A0A420FZX9"/>